<reference evidence="1" key="1">
    <citation type="submission" date="2022-02" db="EMBL/GenBank/DDBJ databases">
        <title>Acinetobacter A3.8 sp. nov., isolated from Sediment (Zhairuo Island).</title>
        <authorList>
            <person name="Zheng K."/>
        </authorList>
    </citation>
    <scope>NUCLEOTIDE SEQUENCE</scope>
    <source>
        <strain evidence="1">A3.8</strain>
    </source>
</reference>
<sequence length="92" mass="10972">MPQQIYTIDDIKSCYVEFVNKLDSPRIDNLTNWGQHRLFLAKYFPIKDSRYSPSDIMIEFNTRTYHLDTTKAPEFLDQHNYLAWLQGELLKA</sequence>
<evidence type="ECO:0000313" key="1">
    <source>
        <dbReference type="EMBL" id="MCJ8145718.1"/>
    </source>
</evidence>
<proteinExistence type="predicted"/>
<dbReference type="EMBL" id="JAKUML010000003">
    <property type="protein sequence ID" value="MCJ8145718.1"/>
    <property type="molecule type" value="Genomic_DNA"/>
</dbReference>
<dbReference type="RefSeq" id="WP_241570427.1">
    <property type="nucleotide sequence ID" value="NZ_JAKUML010000003.1"/>
</dbReference>
<name>A0A9X2B5M1_9GAMM</name>
<gene>
    <name evidence="1" type="ORF">MKI79_02130</name>
</gene>
<keyword evidence="2" id="KW-1185">Reference proteome</keyword>
<comment type="caution">
    <text evidence="1">The sequence shown here is derived from an EMBL/GenBank/DDBJ whole genome shotgun (WGS) entry which is preliminary data.</text>
</comment>
<dbReference type="Proteomes" id="UP001139701">
    <property type="component" value="Unassembled WGS sequence"/>
</dbReference>
<dbReference type="AlphaFoldDB" id="A0A9X2B5M1"/>
<accession>A0A9X2B5M1</accession>
<evidence type="ECO:0000313" key="2">
    <source>
        <dbReference type="Proteomes" id="UP001139701"/>
    </source>
</evidence>
<protein>
    <submittedName>
        <fullName evidence="1">Uncharacterized protein</fullName>
    </submittedName>
</protein>
<organism evidence="1 2">
    <name type="scientific">Acinetobacter sedimenti</name>
    <dbReference type="NCBI Taxonomy" id="2919922"/>
    <lineage>
        <taxon>Bacteria</taxon>
        <taxon>Pseudomonadati</taxon>
        <taxon>Pseudomonadota</taxon>
        <taxon>Gammaproteobacteria</taxon>
        <taxon>Moraxellales</taxon>
        <taxon>Moraxellaceae</taxon>
        <taxon>Acinetobacter</taxon>
    </lineage>
</organism>